<evidence type="ECO:0000256" key="2">
    <source>
        <dbReference type="ARBA" id="ARBA00018842"/>
    </source>
</evidence>
<reference evidence="7" key="1">
    <citation type="submission" date="2022-01" db="EMBL/GenBank/DDBJ databases">
        <authorList>
            <person name="King R."/>
        </authorList>
    </citation>
    <scope>NUCLEOTIDE SEQUENCE</scope>
</reference>
<dbReference type="GO" id="GO:0005524">
    <property type="term" value="F:ATP binding"/>
    <property type="evidence" value="ECO:0007669"/>
    <property type="project" value="InterPro"/>
</dbReference>
<dbReference type="PROSITE" id="PS00681">
    <property type="entry name" value="CHAPERONINS_CPN10"/>
    <property type="match status" value="1"/>
</dbReference>
<comment type="similarity">
    <text evidence="1 6">Belongs to the GroES chaperonin family.</text>
</comment>
<evidence type="ECO:0000256" key="5">
    <source>
        <dbReference type="ARBA" id="ARBA00031971"/>
    </source>
</evidence>
<dbReference type="SMART" id="SM00883">
    <property type="entry name" value="Cpn10"/>
    <property type="match status" value="1"/>
</dbReference>
<proteinExistence type="inferred from homology"/>
<dbReference type="PANTHER" id="PTHR10772">
    <property type="entry name" value="10 KDA HEAT SHOCK PROTEIN"/>
    <property type="match status" value="1"/>
</dbReference>
<dbReference type="InterPro" id="IPR037124">
    <property type="entry name" value="Chaperonin_GroES_sf"/>
</dbReference>
<dbReference type="AlphaFoldDB" id="A0A9N9QPE9"/>
<dbReference type="GO" id="GO:0051082">
    <property type="term" value="F:unfolded protein binding"/>
    <property type="evidence" value="ECO:0007669"/>
    <property type="project" value="TreeGrafter"/>
</dbReference>
<name>A0A9N9QPE9_9CUCU</name>
<dbReference type="InterPro" id="IPR018369">
    <property type="entry name" value="Chaprnonin_Cpn10_CS"/>
</dbReference>
<dbReference type="Gene3D" id="2.30.33.40">
    <property type="entry name" value="GroES chaperonin"/>
    <property type="match status" value="1"/>
</dbReference>
<dbReference type="InterPro" id="IPR011032">
    <property type="entry name" value="GroES-like_sf"/>
</dbReference>
<evidence type="ECO:0000256" key="1">
    <source>
        <dbReference type="ARBA" id="ARBA00006975"/>
    </source>
</evidence>
<dbReference type="InterPro" id="IPR020818">
    <property type="entry name" value="Chaperonin_GroES"/>
</dbReference>
<evidence type="ECO:0000256" key="6">
    <source>
        <dbReference type="RuleBase" id="RU003479"/>
    </source>
</evidence>
<dbReference type="FunFam" id="2.30.33.40:FF:000002">
    <property type="entry name" value="10 kDa chaperonin, mitochondrial"/>
    <property type="match status" value="1"/>
</dbReference>
<evidence type="ECO:0000313" key="8">
    <source>
        <dbReference type="Proteomes" id="UP001152799"/>
    </source>
</evidence>
<dbReference type="PANTHER" id="PTHR10772:SF0">
    <property type="entry name" value="10 KDA HEAT SHOCK PROTEIN, MITOCHONDRIAL"/>
    <property type="match status" value="1"/>
</dbReference>
<gene>
    <name evidence="7" type="ORF">CEUTPL_LOCUS8731</name>
</gene>
<dbReference type="SUPFAM" id="SSF50129">
    <property type="entry name" value="GroES-like"/>
    <property type="match status" value="1"/>
</dbReference>
<protein>
    <recommendedName>
        <fullName evidence="2">10 kDa heat shock protein, mitochondrial</fullName>
    </recommendedName>
    <alternativeName>
        <fullName evidence="4">10 kDa chaperonin</fullName>
    </alternativeName>
    <alternativeName>
        <fullName evidence="5">Chaperonin 10</fullName>
    </alternativeName>
</protein>
<evidence type="ECO:0000256" key="4">
    <source>
        <dbReference type="ARBA" id="ARBA00029976"/>
    </source>
</evidence>
<dbReference type="HAMAP" id="MF_00580">
    <property type="entry name" value="CH10"/>
    <property type="match status" value="1"/>
</dbReference>
<sequence length="107" mass="11848">MSAQALTNAQRIKRIVPLFNRILVKRDDPVKETRGGIVLPDTKSNVQKGTVIAVGPGTRTDKGTPVPIFLKVGDEVMLPDYGGTKVNVEEETYFLFRESEILAKFSE</sequence>
<dbReference type="CDD" id="cd00320">
    <property type="entry name" value="cpn10"/>
    <property type="match status" value="1"/>
</dbReference>
<evidence type="ECO:0000256" key="3">
    <source>
        <dbReference type="ARBA" id="ARBA00023186"/>
    </source>
</evidence>
<keyword evidence="8" id="KW-1185">Reference proteome</keyword>
<accession>A0A9N9QPE9</accession>
<organism evidence="7 8">
    <name type="scientific">Ceutorhynchus assimilis</name>
    <name type="common">cabbage seed weevil</name>
    <dbReference type="NCBI Taxonomy" id="467358"/>
    <lineage>
        <taxon>Eukaryota</taxon>
        <taxon>Metazoa</taxon>
        <taxon>Ecdysozoa</taxon>
        <taxon>Arthropoda</taxon>
        <taxon>Hexapoda</taxon>
        <taxon>Insecta</taxon>
        <taxon>Pterygota</taxon>
        <taxon>Neoptera</taxon>
        <taxon>Endopterygota</taxon>
        <taxon>Coleoptera</taxon>
        <taxon>Polyphaga</taxon>
        <taxon>Cucujiformia</taxon>
        <taxon>Curculionidae</taxon>
        <taxon>Ceutorhynchinae</taxon>
        <taxon>Ceutorhynchus</taxon>
    </lineage>
</organism>
<dbReference type="Pfam" id="PF00166">
    <property type="entry name" value="Cpn10"/>
    <property type="match status" value="1"/>
</dbReference>
<dbReference type="GO" id="GO:0046872">
    <property type="term" value="F:metal ion binding"/>
    <property type="evidence" value="ECO:0007669"/>
    <property type="project" value="TreeGrafter"/>
</dbReference>
<dbReference type="GO" id="GO:0051087">
    <property type="term" value="F:protein-folding chaperone binding"/>
    <property type="evidence" value="ECO:0007669"/>
    <property type="project" value="TreeGrafter"/>
</dbReference>
<dbReference type="GO" id="GO:0005759">
    <property type="term" value="C:mitochondrial matrix"/>
    <property type="evidence" value="ECO:0007669"/>
    <property type="project" value="TreeGrafter"/>
</dbReference>
<dbReference type="GO" id="GO:0044183">
    <property type="term" value="F:protein folding chaperone"/>
    <property type="evidence" value="ECO:0007669"/>
    <property type="project" value="InterPro"/>
</dbReference>
<dbReference type="PRINTS" id="PR00297">
    <property type="entry name" value="CHAPERONIN10"/>
</dbReference>
<dbReference type="Proteomes" id="UP001152799">
    <property type="component" value="Chromosome 4"/>
</dbReference>
<dbReference type="EMBL" id="OU892280">
    <property type="protein sequence ID" value="CAG9768184.1"/>
    <property type="molecule type" value="Genomic_DNA"/>
</dbReference>
<evidence type="ECO:0000313" key="7">
    <source>
        <dbReference type="EMBL" id="CAG9768184.1"/>
    </source>
</evidence>
<keyword evidence="3 6" id="KW-0143">Chaperone</keyword>
<dbReference type="OrthoDB" id="184876at2759"/>